<dbReference type="AlphaFoldDB" id="A0A3B0XN30"/>
<organism evidence="1">
    <name type="scientific">hydrothermal vent metagenome</name>
    <dbReference type="NCBI Taxonomy" id="652676"/>
    <lineage>
        <taxon>unclassified sequences</taxon>
        <taxon>metagenomes</taxon>
        <taxon>ecological metagenomes</taxon>
    </lineage>
</organism>
<proteinExistence type="predicted"/>
<name>A0A3B0XN30_9ZZZZ</name>
<gene>
    <name evidence="1" type="ORF">MNBD_GAMMA09-3814</name>
</gene>
<reference evidence="1" key="1">
    <citation type="submission" date="2018-06" db="EMBL/GenBank/DDBJ databases">
        <authorList>
            <person name="Zhirakovskaya E."/>
        </authorList>
    </citation>
    <scope>NUCLEOTIDE SEQUENCE</scope>
</reference>
<accession>A0A3B0XN30</accession>
<protein>
    <submittedName>
        <fullName evidence="1">Uncharacterized protein</fullName>
    </submittedName>
</protein>
<dbReference type="EMBL" id="UOFI01000180">
    <property type="protein sequence ID" value="VAW69885.1"/>
    <property type="molecule type" value="Genomic_DNA"/>
</dbReference>
<evidence type="ECO:0000313" key="1">
    <source>
        <dbReference type="EMBL" id="VAW69885.1"/>
    </source>
</evidence>
<sequence>MNRTATLKHLFFIPRRKICLLTLLAILFQAFFVTTASARIPAELSVKHTFCHHFEKAHSSHGQMQCLWHCEVLTGHYTQNLLLDDLSLFAVDKISNISTYFNLQASPVLTSDVLLTIQFENLQASSKASPVFLNTARLRI</sequence>